<dbReference type="Proteomes" id="UP000887116">
    <property type="component" value="Unassembled WGS sequence"/>
</dbReference>
<evidence type="ECO:0000313" key="2">
    <source>
        <dbReference type="Proteomes" id="UP000887116"/>
    </source>
</evidence>
<sequence>MLHYQLQQCVSVCRCRSDCIQRFLCAGFILKQTFRCLFTKVDIEVRIGPKLSFPINRVFIEKRRSRGMVSFTLDIMLMNAIFLVRNLTSNGLEVKHEGLCF</sequence>
<dbReference type="AlphaFoldDB" id="A0A8X6JSN4"/>
<accession>A0A8X6JSN4</accession>
<keyword evidence="2" id="KW-1185">Reference proteome</keyword>
<evidence type="ECO:0000313" key="1">
    <source>
        <dbReference type="EMBL" id="GFR17796.1"/>
    </source>
</evidence>
<gene>
    <name evidence="1" type="ORF">TNCT_362921</name>
</gene>
<reference evidence="1" key="1">
    <citation type="submission" date="2020-07" db="EMBL/GenBank/DDBJ databases">
        <title>Multicomponent nature underlies the extraordinary mechanical properties of spider dragline silk.</title>
        <authorList>
            <person name="Kono N."/>
            <person name="Nakamura H."/>
            <person name="Mori M."/>
            <person name="Yoshida Y."/>
            <person name="Ohtoshi R."/>
            <person name="Malay A.D."/>
            <person name="Moran D.A.P."/>
            <person name="Tomita M."/>
            <person name="Numata K."/>
            <person name="Arakawa K."/>
        </authorList>
    </citation>
    <scope>NUCLEOTIDE SEQUENCE</scope>
</reference>
<name>A0A8X6JSN4_TRICU</name>
<organism evidence="1 2">
    <name type="scientific">Trichonephila clavata</name>
    <name type="common">Joro spider</name>
    <name type="synonym">Nephila clavata</name>
    <dbReference type="NCBI Taxonomy" id="2740835"/>
    <lineage>
        <taxon>Eukaryota</taxon>
        <taxon>Metazoa</taxon>
        <taxon>Ecdysozoa</taxon>
        <taxon>Arthropoda</taxon>
        <taxon>Chelicerata</taxon>
        <taxon>Arachnida</taxon>
        <taxon>Araneae</taxon>
        <taxon>Araneomorphae</taxon>
        <taxon>Entelegynae</taxon>
        <taxon>Araneoidea</taxon>
        <taxon>Nephilidae</taxon>
        <taxon>Trichonephila</taxon>
    </lineage>
</organism>
<comment type="caution">
    <text evidence="1">The sequence shown here is derived from an EMBL/GenBank/DDBJ whole genome shotgun (WGS) entry which is preliminary data.</text>
</comment>
<proteinExistence type="predicted"/>
<protein>
    <submittedName>
        <fullName evidence="1">Uncharacterized protein</fullName>
    </submittedName>
</protein>
<dbReference type="EMBL" id="BMAO01017696">
    <property type="protein sequence ID" value="GFR17796.1"/>
    <property type="molecule type" value="Genomic_DNA"/>
</dbReference>